<keyword evidence="2" id="KW-1185">Reference proteome</keyword>
<sequence>MHWGQKTTGTASAGFELAAGMIPLTGNRTVVRASANKQYQDKEGRDEADTFWFKSHIDHDCTFMIGLSAFFP</sequence>
<evidence type="ECO:0000313" key="2">
    <source>
        <dbReference type="Proteomes" id="UP000005697"/>
    </source>
</evidence>
<gene>
    <name evidence="1" type="ORF">HMPREF9141_1256</name>
</gene>
<reference evidence="1 2" key="1">
    <citation type="submission" date="2011-01" db="EMBL/GenBank/DDBJ databases">
        <authorList>
            <person name="Muzny D."/>
            <person name="Qin X."/>
            <person name="Deng J."/>
            <person name="Jiang H."/>
            <person name="Liu Y."/>
            <person name="Qu J."/>
            <person name="Song X.-Z."/>
            <person name="Zhang L."/>
            <person name="Thornton R."/>
            <person name="Coyle M."/>
            <person name="Francisco L."/>
            <person name="Jackson L."/>
            <person name="Javaid M."/>
            <person name="Korchina V."/>
            <person name="Kovar C."/>
            <person name="Mata R."/>
            <person name="Mathew T."/>
            <person name="Ngo R."/>
            <person name="Nguyen L."/>
            <person name="Nguyen N."/>
            <person name="Okwuonu G."/>
            <person name="Ongeri F."/>
            <person name="Pham C."/>
            <person name="Simmons D."/>
            <person name="Wilczek-Boney K."/>
            <person name="Hale W."/>
            <person name="Jakkamsetti A."/>
            <person name="Pham P."/>
            <person name="Ruth R."/>
            <person name="San Lucas F."/>
            <person name="Warren J."/>
            <person name="Zhang J."/>
            <person name="Zhao Z."/>
            <person name="Zhou C."/>
            <person name="Zhu D."/>
            <person name="Lee S."/>
            <person name="Bess C."/>
            <person name="Blankenburg K."/>
            <person name="Forbes L."/>
            <person name="Fu Q."/>
            <person name="Gubbala S."/>
            <person name="Hirani K."/>
            <person name="Jayaseelan J.C."/>
            <person name="Lara F."/>
            <person name="Munidasa M."/>
            <person name="Palculict T."/>
            <person name="Patil S."/>
            <person name="Pu L.-L."/>
            <person name="Saada N."/>
            <person name="Tang L."/>
            <person name="Weissenberger G."/>
            <person name="Zhu Y."/>
            <person name="Hemphill L."/>
            <person name="Shang Y."/>
            <person name="Youmans B."/>
            <person name="Ayvaz T."/>
            <person name="Ross M."/>
            <person name="Santibanez J."/>
            <person name="Aqrawi P."/>
            <person name="Gross S."/>
            <person name="Joshi V."/>
            <person name="Fowler G."/>
            <person name="Nazareth L."/>
            <person name="Reid J."/>
            <person name="Worley K."/>
            <person name="Petrosino J."/>
            <person name="Highlander S."/>
            <person name="Gibbs R."/>
        </authorList>
    </citation>
    <scope>NUCLEOTIDE SEQUENCE [LARGE SCALE GENOMIC DNA]</scope>
    <source>
        <strain evidence="1 2">DSM 16608</strain>
    </source>
</reference>
<accession>F0F6N4</accession>
<dbReference type="HOGENOM" id="CLU_2718985_0_0_10"/>
<dbReference type="AlphaFoldDB" id="F0F6N4"/>
<comment type="caution">
    <text evidence="1">The sequence shown here is derived from an EMBL/GenBank/DDBJ whole genome shotgun (WGS) entry which is preliminary data.</text>
</comment>
<name>F0F6N4_9BACT</name>
<dbReference type="EMBL" id="AEWX01000017">
    <property type="protein sequence ID" value="EGC20316.1"/>
    <property type="molecule type" value="Genomic_DNA"/>
</dbReference>
<dbReference type="Proteomes" id="UP000005697">
    <property type="component" value="Unassembled WGS sequence"/>
</dbReference>
<evidence type="ECO:0000313" key="1">
    <source>
        <dbReference type="EMBL" id="EGC20316.1"/>
    </source>
</evidence>
<protein>
    <submittedName>
        <fullName evidence="1">Uncharacterized protein</fullName>
    </submittedName>
</protein>
<organism evidence="1 2">
    <name type="scientific">Prevotella multiformis DSM 16608</name>
    <dbReference type="NCBI Taxonomy" id="888743"/>
    <lineage>
        <taxon>Bacteria</taxon>
        <taxon>Pseudomonadati</taxon>
        <taxon>Bacteroidota</taxon>
        <taxon>Bacteroidia</taxon>
        <taxon>Bacteroidales</taxon>
        <taxon>Prevotellaceae</taxon>
        <taxon>Prevotella</taxon>
    </lineage>
</organism>
<proteinExistence type="predicted"/>